<organism evidence="2 3">
    <name type="scientific">Actinomadura sediminis</name>
    <dbReference type="NCBI Taxonomy" id="1038904"/>
    <lineage>
        <taxon>Bacteria</taxon>
        <taxon>Bacillati</taxon>
        <taxon>Actinomycetota</taxon>
        <taxon>Actinomycetes</taxon>
        <taxon>Streptosporangiales</taxon>
        <taxon>Thermomonosporaceae</taxon>
        <taxon>Actinomadura</taxon>
    </lineage>
</organism>
<protein>
    <submittedName>
        <fullName evidence="2">Uncharacterized protein</fullName>
    </submittedName>
</protein>
<gene>
    <name evidence="2" type="ORF">ACFQ11_00770</name>
</gene>
<evidence type="ECO:0000313" key="2">
    <source>
        <dbReference type="EMBL" id="MFD0898925.1"/>
    </source>
</evidence>
<feature type="region of interest" description="Disordered" evidence="1">
    <location>
        <begin position="56"/>
        <end position="84"/>
    </location>
</feature>
<dbReference type="Proteomes" id="UP001596972">
    <property type="component" value="Unassembled WGS sequence"/>
</dbReference>
<dbReference type="EMBL" id="JBHTJA010000001">
    <property type="protein sequence ID" value="MFD0898925.1"/>
    <property type="molecule type" value="Genomic_DNA"/>
</dbReference>
<dbReference type="RefSeq" id="WP_378295719.1">
    <property type="nucleotide sequence ID" value="NZ_JBHTJA010000001.1"/>
</dbReference>
<reference evidence="3" key="1">
    <citation type="journal article" date="2019" name="Int. J. Syst. Evol. Microbiol.">
        <title>The Global Catalogue of Microorganisms (GCM) 10K type strain sequencing project: providing services to taxonomists for standard genome sequencing and annotation.</title>
        <authorList>
            <consortium name="The Broad Institute Genomics Platform"/>
            <consortium name="The Broad Institute Genome Sequencing Center for Infectious Disease"/>
            <person name="Wu L."/>
            <person name="Ma J."/>
        </authorList>
    </citation>
    <scope>NUCLEOTIDE SEQUENCE [LARGE SCALE GENOMIC DNA]</scope>
    <source>
        <strain evidence="3">JCM 31202</strain>
    </source>
</reference>
<name>A0ABW3EGN7_9ACTN</name>
<evidence type="ECO:0000313" key="3">
    <source>
        <dbReference type="Proteomes" id="UP001596972"/>
    </source>
</evidence>
<sequence length="84" mass="9210">MDSRIRGSRASGPTGWLLTFLNARERGLRTHTGMAAGPAEWLMVFLEVESAELAGRQQQRPATLLSRRGKAEEPAFGRLTARSA</sequence>
<keyword evidence="3" id="KW-1185">Reference proteome</keyword>
<comment type="caution">
    <text evidence="2">The sequence shown here is derived from an EMBL/GenBank/DDBJ whole genome shotgun (WGS) entry which is preliminary data.</text>
</comment>
<proteinExistence type="predicted"/>
<evidence type="ECO:0000256" key="1">
    <source>
        <dbReference type="SAM" id="MobiDB-lite"/>
    </source>
</evidence>
<accession>A0ABW3EGN7</accession>